<keyword evidence="6" id="KW-0472">Membrane</keyword>
<evidence type="ECO:0000313" key="8">
    <source>
        <dbReference type="EMBL" id="QYD68951.1"/>
    </source>
</evidence>
<feature type="compositionally biased region" description="Low complexity" evidence="5">
    <location>
        <begin position="371"/>
        <end position="391"/>
    </location>
</feature>
<protein>
    <recommendedName>
        <fullName evidence="2">Cell shape-determining protein MreC</fullName>
    </recommendedName>
    <alternativeName>
        <fullName evidence="4">Cell shape protein MreC</fullName>
    </alternativeName>
</protein>
<dbReference type="Proteomes" id="UP000826462">
    <property type="component" value="Chromosome 1"/>
</dbReference>
<sequence>MEYSPPPLFKQGPSALARLIMFVVLALALLISDARFRTLEIVRGVLGAGLYPLQRAALVPRDLFMGAADLAVTSATLRNDNAQLRSRNLRLSQQANESAQLAAENAHLRALLQLSQRSTIQSTPAEIQYDTRDPFTQKVVIGRGSQQDIQDGSPVVNEDGVVGQVTRVFPMQAEVTLLTDKDQAVPVQIVRTGLRSVIYGTPKGDTLDLRFVPISADVLAGDELVTSGLDGVYPPGLPVAKVVRVDKQADTAFAHVVCLPIAQVRGARQLLVLHYQNEVPPRPADEPDAASAAKDAKKKGAKAADKAAASEKDKAGAKSDDRNATGAASAKAPASASASATATAAATANAAATKQPSSTEKKPAAGSANEPTTKPATKPAAKPQAAQGTRQ</sequence>
<keyword evidence="6" id="KW-0812">Transmembrane</keyword>
<dbReference type="InterPro" id="IPR042177">
    <property type="entry name" value="Cell/Rod_1"/>
</dbReference>
<evidence type="ECO:0000259" key="7">
    <source>
        <dbReference type="Pfam" id="PF04085"/>
    </source>
</evidence>
<evidence type="ECO:0000256" key="5">
    <source>
        <dbReference type="SAM" id="MobiDB-lite"/>
    </source>
</evidence>
<feature type="domain" description="Rod shape-determining protein MreC beta-barrel core" evidence="7">
    <location>
        <begin position="130"/>
        <end position="273"/>
    </location>
</feature>
<dbReference type="InterPro" id="IPR007221">
    <property type="entry name" value="MreC"/>
</dbReference>
<gene>
    <name evidence="8" type="primary">mreC</name>
    <name evidence="8" type="ORF">KZJ38_00680</name>
</gene>
<accession>A0ABX8UJR9</accession>
<evidence type="ECO:0000256" key="2">
    <source>
        <dbReference type="ARBA" id="ARBA00013855"/>
    </source>
</evidence>
<dbReference type="RefSeq" id="WP_219798326.1">
    <property type="nucleotide sequence ID" value="NZ_CP080095.1"/>
</dbReference>
<feature type="transmembrane region" description="Helical" evidence="6">
    <location>
        <begin position="12"/>
        <end position="31"/>
    </location>
</feature>
<comment type="similarity">
    <text evidence="1">Belongs to the MreC family.</text>
</comment>
<keyword evidence="6" id="KW-1133">Transmembrane helix</keyword>
<evidence type="ECO:0000256" key="6">
    <source>
        <dbReference type="SAM" id="Phobius"/>
    </source>
</evidence>
<evidence type="ECO:0000256" key="1">
    <source>
        <dbReference type="ARBA" id="ARBA00009369"/>
    </source>
</evidence>
<dbReference type="NCBIfam" id="TIGR00219">
    <property type="entry name" value="mreC"/>
    <property type="match status" value="1"/>
</dbReference>
<feature type="compositionally biased region" description="Basic and acidic residues" evidence="5">
    <location>
        <begin position="302"/>
        <end position="323"/>
    </location>
</feature>
<dbReference type="EMBL" id="CP080095">
    <property type="protein sequence ID" value="QYD68951.1"/>
    <property type="molecule type" value="Genomic_DNA"/>
</dbReference>
<dbReference type="Pfam" id="PF04085">
    <property type="entry name" value="MreC"/>
    <property type="match status" value="1"/>
</dbReference>
<dbReference type="InterPro" id="IPR042175">
    <property type="entry name" value="Cell/Rod_MreC_2"/>
</dbReference>
<evidence type="ECO:0000256" key="4">
    <source>
        <dbReference type="ARBA" id="ARBA00032089"/>
    </source>
</evidence>
<feature type="region of interest" description="Disordered" evidence="5">
    <location>
        <begin position="279"/>
        <end position="391"/>
    </location>
</feature>
<dbReference type="PANTHER" id="PTHR34138:SF1">
    <property type="entry name" value="CELL SHAPE-DETERMINING PROTEIN MREC"/>
    <property type="match status" value="1"/>
</dbReference>
<organism evidence="8 9">
    <name type="scientific">Paraburkholderia edwinii</name>
    <dbReference type="NCBI Taxonomy" id="2861782"/>
    <lineage>
        <taxon>Bacteria</taxon>
        <taxon>Pseudomonadati</taxon>
        <taxon>Pseudomonadota</taxon>
        <taxon>Betaproteobacteria</taxon>
        <taxon>Burkholderiales</taxon>
        <taxon>Burkholderiaceae</taxon>
        <taxon>Paraburkholderia</taxon>
    </lineage>
</organism>
<keyword evidence="9" id="KW-1185">Reference proteome</keyword>
<evidence type="ECO:0000256" key="3">
    <source>
        <dbReference type="ARBA" id="ARBA00022960"/>
    </source>
</evidence>
<name>A0ABX8UJR9_9BURK</name>
<feature type="compositionally biased region" description="Low complexity" evidence="5">
    <location>
        <begin position="324"/>
        <end position="353"/>
    </location>
</feature>
<reference evidence="8 9" key="1">
    <citation type="submission" date="2021-07" db="EMBL/GenBank/DDBJ databases">
        <title>Paraburkholderia edwinii protects Aspergillus sp. from phenazines by acting as a toxin sponge.</title>
        <authorList>
            <person name="Dahlstrom K.M."/>
            <person name="Newman D.K."/>
        </authorList>
    </citation>
    <scope>NUCLEOTIDE SEQUENCE [LARGE SCALE GENOMIC DNA]</scope>
    <source>
        <strain evidence="8 9">Pe01</strain>
    </source>
</reference>
<keyword evidence="3" id="KW-0133">Cell shape</keyword>
<proteinExistence type="inferred from homology"/>
<dbReference type="Gene3D" id="2.40.10.350">
    <property type="entry name" value="Rod shape-determining protein MreC, domain 2"/>
    <property type="match status" value="1"/>
</dbReference>
<evidence type="ECO:0000313" key="9">
    <source>
        <dbReference type="Proteomes" id="UP000826462"/>
    </source>
</evidence>
<dbReference type="Gene3D" id="2.40.10.340">
    <property type="entry name" value="Rod shape-determining protein MreC, domain 1"/>
    <property type="match status" value="1"/>
</dbReference>
<dbReference type="PANTHER" id="PTHR34138">
    <property type="entry name" value="CELL SHAPE-DETERMINING PROTEIN MREC"/>
    <property type="match status" value="1"/>
</dbReference>
<dbReference type="InterPro" id="IPR055342">
    <property type="entry name" value="MreC_beta-barrel_core"/>
</dbReference>